<organism evidence="13 14">
    <name type="scientific">Westerdykella ornata</name>
    <dbReference type="NCBI Taxonomy" id="318751"/>
    <lineage>
        <taxon>Eukaryota</taxon>
        <taxon>Fungi</taxon>
        <taxon>Dikarya</taxon>
        <taxon>Ascomycota</taxon>
        <taxon>Pezizomycotina</taxon>
        <taxon>Dothideomycetes</taxon>
        <taxon>Pleosporomycetidae</taxon>
        <taxon>Pleosporales</taxon>
        <taxon>Sporormiaceae</taxon>
        <taxon>Westerdykella</taxon>
    </lineage>
</organism>
<evidence type="ECO:0000256" key="2">
    <source>
        <dbReference type="ARBA" id="ARBA00006543"/>
    </source>
</evidence>
<evidence type="ECO:0000256" key="8">
    <source>
        <dbReference type="ARBA" id="ARBA00032015"/>
    </source>
</evidence>
<evidence type="ECO:0000256" key="7">
    <source>
        <dbReference type="ARBA" id="ARBA00023242"/>
    </source>
</evidence>
<name>A0A6A6JKG2_WESOR</name>
<dbReference type="EMBL" id="ML986494">
    <property type="protein sequence ID" value="KAF2276186.1"/>
    <property type="molecule type" value="Genomic_DNA"/>
</dbReference>
<gene>
    <name evidence="9" type="primary">MED16</name>
    <name evidence="13" type="ORF">EI97DRAFT_433591</name>
</gene>
<feature type="domain" description="Mediator complex subunit 16 C-terminal" evidence="12">
    <location>
        <begin position="789"/>
        <end position="931"/>
    </location>
</feature>
<evidence type="ECO:0000313" key="14">
    <source>
        <dbReference type="Proteomes" id="UP000800097"/>
    </source>
</evidence>
<dbReference type="InterPro" id="IPR048339">
    <property type="entry name" value="Mediator_Med16_C"/>
</dbReference>
<keyword evidence="7 9" id="KW-0539">Nucleus</keyword>
<proteinExistence type="inferred from homology"/>
<evidence type="ECO:0000259" key="12">
    <source>
        <dbReference type="Pfam" id="PF20719"/>
    </source>
</evidence>
<evidence type="ECO:0000256" key="3">
    <source>
        <dbReference type="ARBA" id="ARBA00019614"/>
    </source>
</evidence>
<dbReference type="PANTHER" id="PTHR13224:SF6">
    <property type="entry name" value="MEDIATOR OF RNA POLYMERASE II TRANSCRIPTION SUBUNIT 16"/>
    <property type="match status" value="1"/>
</dbReference>
<dbReference type="OrthoDB" id="4139168at2759"/>
<accession>A0A6A6JKG2</accession>
<evidence type="ECO:0000256" key="10">
    <source>
        <dbReference type="SAM" id="MobiDB-lite"/>
    </source>
</evidence>
<dbReference type="InterPro" id="IPR048338">
    <property type="entry name" value="Mediator_Med16"/>
</dbReference>
<dbReference type="GO" id="GO:0016592">
    <property type="term" value="C:mediator complex"/>
    <property type="evidence" value="ECO:0007669"/>
    <property type="project" value="InterPro"/>
</dbReference>
<evidence type="ECO:0000313" key="13">
    <source>
        <dbReference type="EMBL" id="KAF2276186.1"/>
    </source>
</evidence>
<reference evidence="13" key="1">
    <citation type="journal article" date="2020" name="Stud. Mycol.">
        <title>101 Dothideomycetes genomes: a test case for predicting lifestyles and emergence of pathogens.</title>
        <authorList>
            <person name="Haridas S."/>
            <person name="Albert R."/>
            <person name="Binder M."/>
            <person name="Bloem J."/>
            <person name="Labutti K."/>
            <person name="Salamov A."/>
            <person name="Andreopoulos B."/>
            <person name="Baker S."/>
            <person name="Barry K."/>
            <person name="Bills G."/>
            <person name="Bluhm B."/>
            <person name="Cannon C."/>
            <person name="Castanera R."/>
            <person name="Culley D."/>
            <person name="Daum C."/>
            <person name="Ezra D."/>
            <person name="Gonzalez J."/>
            <person name="Henrissat B."/>
            <person name="Kuo A."/>
            <person name="Liang C."/>
            <person name="Lipzen A."/>
            <person name="Lutzoni F."/>
            <person name="Magnuson J."/>
            <person name="Mondo S."/>
            <person name="Nolan M."/>
            <person name="Ohm R."/>
            <person name="Pangilinan J."/>
            <person name="Park H.-J."/>
            <person name="Ramirez L."/>
            <person name="Alfaro M."/>
            <person name="Sun H."/>
            <person name="Tritt A."/>
            <person name="Yoshinaga Y."/>
            <person name="Zwiers L.-H."/>
            <person name="Turgeon B."/>
            <person name="Goodwin S."/>
            <person name="Spatafora J."/>
            <person name="Crous P."/>
            <person name="Grigoriev I."/>
        </authorList>
    </citation>
    <scope>NUCLEOTIDE SEQUENCE</scope>
    <source>
        <strain evidence="13">CBS 379.55</strain>
    </source>
</reference>
<feature type="region of interest" description="Disordered" evidence="10">
    <location>
        <begin position="845"/>
        <end position="883"/>
    </location>
</feature>
<keyword evidence="14" id="KW-1185">Reference proteome</keyword>
<dbReference type="Pfam" id="PF20719">
    <property type="entry name" value="Med16_C"/>
    <property type="match status" value="1"/>
</dbReference>
<evidence type="ECO:0000256" key="5">
    <source>
        <dbReference type="ARBA" id="ARBA00023159"/>
    </source>
</evidence>
<comment type="function">
    <text evidence="9">Component of the Mediator complex, a coactivator involved in the regulated transcription of nearly all RNA polymerase II-dependent genes. Mediator functions as a bridge to convey information from gene-specific regulatory proteins to the basal RNA polymerase II transcription machinery. Mediator is recruited to promoters by direct interactions with regulatory proteins and serves as a scaffold for the assembly of a functional preinitiation complex with RNA polymerase II and the general transcription factors.</text>
</comment>
<comment type="subunit">
    <text evidence="9">Component of the Mediator complex.</text>
</comment>
<comment type="subcellular location">
    <subcellularLocation>
        <location evidence="1 9">Nucleus</location>
    </subcellularLocation>
</comment>
<protein>
    <recommendedName>
        <fullName evidence="3 9">Mediator of RNA polymerase II transcription subunit 16</fullName>
    </recommendedName>
    <alternativeName>
        <fullName evidence="8 9">Mediator complex subunit 16</fullName>
    </alternativeName>
</protein>
<dbReference type="Proteomes" id="UP000800097">
    <property type="component" value="Unassembled WGS sequence"/>
</dbReference>
<dbReference type="AlphaFoldDB" id="A0A6A6JKG2"/>
<evidence type="ECO:0000256" key="1">
    <source>
        <dbReference type="ARBA" id="ARBA00004123"/>
    </source>
</evidence>
<dbReference type="InterPro" id="IPR021665">
    <property type="entry name" value="Mediator_Med16_N"/>
</dbReference>
<evidence type="ECO:0000256" key="9">
    <source>
        <dbReference type="RuleBase" id="RU364149"/>
    </source>
</evidence>
<feature type="domain" description="Mediator complex subunit Med16 N-terminal" evidence="11">
    <location>
        <begin position="108"/>
        <end position="435"/>
    </location>
</feature>
<feature type="compositionally biased region" description="Gly residues" evidence="10">
    <location>
        <begin position="850"/>
        <end position="870"/>
    </location>
</feature>
<keyword evidence="4 9" id="KW-0805">Transcription regulation</keyword>
<dbReference type="GO" id="GO:0045893">
    <property type="term" value="P:positive regulation of DNA-templated transcription"/>
    <property type="evidence" value="ECO:0007669"/>
    <property type="project" value="TreeGrafter"/>
</dbReference>
<dbReference type="Pfam" id="PF11635">
    <property type="entry name" value="Med16_N"/>
    <property type="match status" value="1"/>
</dbReference>
<dbReference type="PANTHER" id="PTHR13224">
    <property type="entry name" value="THYROID HORMONE RECEPTOR-ASSOCIATED PROTEIN-RELATED"/>
    <property type="match status" value="1"/>
</dbReference>
<sequence>MVLILSRKIAWSNTGCVASISPDGYAVYLRVFLRDPLTRAWSLGNETQLDFNNETGTFQFVHLSWSRLGNDLVVVDTAGRVFLFTCQMVLGRMVPTRVETTQSESELDVVVGMHWLSIIPYEKKNQIVWSASRENGSWSFKTASHVFNDAHHPLETKASLIYLRRFGDLRLRYQQADSSWHEVSHQTMVVLSVRDAFSHAAFASNGDNTLLLAAYDITGRLHLYRIEVNWNVSPSKSGQPSRSVEKPELLVSKLATQEQCLPVSVPIVGDSNHGGPSYKLRIPAQLTHLHFLPTSPDQGDGTVPTIQAIFSTAPNTLSLDQTQPSPAPYSILVRWEVHRSLENPVDPIWDIVTSKKKNVSDVPAVEVFKLKRLPDTALHNTVISFSPLWYSMTLAYCYADGTIELRKRSTMDVLLPNYSTDTVTSLSQAGFTFPTGESSIHVALSPNHCIAACMQQDGNIKLRLAEYAYGSLSSDEEDEKHSAALAAIALQFASAANQYFSNDDLFAVLGPLTERRKDTFIQLISQAVHLNLDCSSEEPGNNQALVLLGRSPHFVKVLSAAHILGFRDTIDRTFNSKIAWIVLNIKYVTQILTTITRLASQDKNMLRPELVPHLVGLIRWFGSFMCYVLDALVEFGLDFRKSPPDSLDRSTLEAKFIEKSNPAVLLLLSSFPRTMMKHCTHAYNWVLQSSLRIANSSAGIEIKDIYLPLQEALSDLPFDWRIFDSVINEATAATRQCYRSSNTPDSARNAIERDLLSGRLPDVLFPAAKRLVTDYLWNDEQPNGCLADKFDMTTAYFADTRWLGFQDSAWGREWHAKHVVDVCQKVVIRGFSAKFHQDLLLSTSRRGRSDGSGGGGGGAAAGGAGSGAGASGSAANGAEEKKVAPKDSLRRCTRCAAYMEDVLVGRRGYSAQHVGWLAGIGKHCICGNAWTLVENPLVESSQAGVRTGTATL</sequence>
<comment type="similarity">
    <text evidence="2 9">Belongs to the Mediator complex subunit 16 family.</text>
</comment>
<evidence type="ECO:0000256" key="4">
    <source>
        <dbReference type="ARBA" id="ARBA00023015"/>
    </source>
</evidence>
<evidence type="ECO:0000256" key="6">
    <source>
        <dbReference type="ARBA" id="ARBA00023163"/>
    </source>
</evidence>
<keyword evidence="6 9" id="KW-0804">Transcription</keyword>
<keyword evidence="5 9" id="KW-0010">Activator</keyword>
<evidence type="ECO:0000259" key="11">
    <source>
        <dbReference type="Pfam" id="PF11635"/>
    </source>
</evidence>